<evidence type="ECO:0000256" key="3">
    <source>
        <dbReference type="ARBA" id="ARBA00023098"/>
    </source>
</evidence>
<dbReference type="SUPFAM" id="SSF52151">
    <property type="entry name" value="FabD/lysophospholipase-like"/>
    <property type="match status" value="1"/>
</dbReference>
<evidence type="ECO:0000256" key="4">
    <source>
        <dbReference type="PROSITE-ProRule" id="PRU01161"/>
    </source>
</evidence>
<organism evidence="7 8">
    <name type="scientific">Streptomyces misionensis</name>
    <dbReference type="NCBI Taxonomy" id="67331"/>
    <lineage>
        <taxon>Bacteria</taxon>
        <taxon>Bacillati</taxon>
        <taxon>Actinomycetota</taxon>
        <taxon>Actinomycetes</taxon>
        <taxon>Kitasatosporales</taxon>
        <taxon>Streptomycetaceae</taxon>
        <taxon>Streptomyces</taxon>
    </lineage>
</organism>
<dbReference type="InterPro" id="IPR050301">
    <property type="entry name" value="NTE"/>
</dbReference>
<feature type="active site" description="Nucleophile" evidence="4">
    <location>
        <position position="62"/>
    </location>
</feature>
<dbReference type="PANTHER" id="PTHR14226">
    <property type="entry name" value="NEUROPATHY TARGET ESTERASE/SWISS CHEESE D.MELANOGASTER"/>
    <property type="match status" value="1"/>
</dbReference>
<dbReference type="PANTHER" id="PTHR14226:SF57">
    <property type="entry name" value="BLR7027 PROTEIN"/>
    <property type="match status" value="1"/>
</dbReference>
<feature type="short sequence motif" description="GXGXXG" evidence="4">
    <location>
        <begin position="29"/>
        <end position="34"/>
    </location>
</feature>
<keyword evidence="1 4" id="KW-0378">Hydrolase</keyword>
<dbReference type="EMBL" id="VOGW01000101">
    <property type="protein sequence ID" value="TWV44553.1"/>
    <property type="molecule type" value="Genomic_DNA"/>
</dbReference>
<evidence type="ECO:0000256" key="2">
    <source>
        <dbReference type="ARBA" id="ARBA00022963"/>
    </source>
</evidence>
<dbReference type="Pfam" id="PF01734">
    <property type="entry name" value="Patatin"/>
    <property type="match status" value="1"/>
</dbReference>
<evidence type="ECO:0000313" key="8">
    <source>
        <dbReference type="Proteomes" id="UP000320481"/>
    </source>
</evidence>
<sequence>MAAAPAAVAVGEIDSVQGAEMTEALVLGGGGVGGIAWMTGLLAGLADAGQDVTGAGLLVGTSAGAAVAAQLGSGLGLEELYARQVDPARQAAEIMAELDLEKFTEWFGAALATASSPAELRRAVGRMALAARTVGEAERRAVIESRLPVHTWPERALKIVAVDAESGASRVLDRDSGVSLVDAVAASCAVPGVWPPVTIGGRRYVDGGVRSVANVDLAAGADRVLVLLPLGDAEPFPSDHPLDRTVAGLRAGGAEVTLIAPDETATAAIGPNPLDPATRRPAAEAGREQGRALRIG</sequence>
<dbReference type="GO" id="GO:0016042">
    <property type="term" value="P:lipid catabolic process"/>
    <property type="evidence" value="ECO:0007669"/>
    <property type="project" value="UniProtKB-UniRule"/>
</dbReference>
<dbReference type="InterPro" id="IPR016035">
    <property type="entry name" value="Acyl_Trfase/lysoPLipase"/>
</dbReference>
<accession>A0A5C6JTF2</accession>
<gene>
    <name evidence="7" type="ORF">FRZ03_17435</name>
</gene>
<feature type="compositionally biased region" description="Basic and acidic residues" evidence="5">
    <location>
        <begin position="277"/>
        <end position="296"/>
    </location>
</feature>
<reference evidence="7" key="1">
    <citation type="journal article" date="2019" name="Microbiol. Resour. Announc.">
        <title>Draft Genomic Sequences of Streptomyces misionensis and Streptomyces albidoflavus, bacteria applied for phytopathogen biocontrol.</title>
        <authorList>
            <person name="Pylro V."/>
            <person name="Dias A."/>
            <person name="Andreote F."/>
            <person name="Varani A."/>
            <person name="Andreote C."/>
            <person name="Bernardo E."/>
            <person name="Martins T."/>
        </authorList>
    </citation>
    <scope>NUCLEOTIDE SEQUENCE [LARGE SCALE GENOMIC DNA]</scope>
    <source>
        <strain evidence="7">66</strain>
    </source>
</reference>
<evidence type="ECO:0000259" key="6">
    <source>
        <dbReference type="PROSITE" id="PS51635"/>
    </source>
</evidence>
<dbReference type="InterPro" id="IPR002641">
    <property type="entry name" value="PNPLA_dom"/>
</dbReference>
<dbReference type="AlphaFoldDB" id="A0A5C6JTF2"/>
<feature type="region of interest" description="Disordered" evidence="5">
    <location>
        <begin position="269"/>
        <end position="296"/>
    </location>
</feature>
<dbReference type="PROSITE" id="PS51635">
    <property type="entry name" value="PNPLA"/>
    <property type="match status" value="1"/>
</dbReference>
<dbReference type="GO" id="GO:0016787">
    <property type="term" value="F:hydrolase activity"/>
    <property type="evidence" value="ECO:0007669"/>
    <property type="project" value="UniProtKB-UniRule"/>
</dbReference>
<dbReference type="Gene3D" id="3.40.1090.10">
    <property type="entry name" value="Cytosolic phospholipase A2 catalytic domain"/>
    <property type="match status" value="2"/>
</dbReference>
<evidence type="ECO:0000256" key="5">
    <source>
        <dbReference type="SAM" id="MobiDB-lite"/>
    </source>
</evidence>
<proteinExistence type="predicted"/>
<keyword evidence="2 4" id="KW-0442">Lipid degradation</keyword>
<keyword evidence="8" id="KW-1185">Reference proteome</keyword>
<feature type="active site" description="Proton acceptor" evidence="4">
    <location>
        <position position="206"/>
    </location>
</feature>
<dbReference type="Proteomes" id="UP000320481">
    <property type="component" value="Unassembled WGS sequence"/>
</dbReference>
<feature type="domain" description="PNPLA" evidence="6">
    <location>
        <begin position="25"/>
        <end position="221"/>
    </location>
</feature>
<evidence type="ECO:0000313" key="7">
    <source>
        <dbReference type="EMBL" id="TWV44553.1"/>
    </source>
</evidence>
<evidence type="ECO:0000256" key="1">
    <source>
        <dbReference type="ARBA" id="ARBA00022801"/>
    </source>
</evidence>
<feature type="short sequence motif" description="GXSXG" evidence="4">
    <location>
        <begin position="60"/>
        <end position="64"/>
    </location>
</feature>
<keyword evidence="3 4" id="KW-0443">Lipid metabolism</keyword>
<protein>
    <submittedName>
        <fullName evidence="7">Patatin-like phospholipase family protein</fullName>
    </submittedName>
</protein>
<name>A0A5C6JTF2_9ACTN</name>
<comment type="caution">
    <text evidence="7">The sequence shown here is derived from an EMBL/GenBank/DDBJ whole genome shotgun (WGS) entry which is preliminary data.</text>
</comment>
<feature type="short sequence motif" description="DGA/G" evidence="4">
    <location>
        <begin position="206"/>
        <end position="208"/>
    </location>
</feature>